<gene>
    <name evidence="4" type="ORF">BDZ94DRAFT_1267253</name>
</gene>
<dbReference type="Pfam" id="PF13561">
    <property type="entry name" value="adh_short_C2"/>
    <property type="match status" value="1"/>
</dbReference>
<dbReference type="SUPFAM" id="SSF51735">
    <property type="entry name" value="NAD(P)-binding Rossmann-fold domains"/>
    <property type="match status" value="1"/>
</dbReference>
<dbReference type="PROSITE" id="PS00061">
    <property type="entry name" value="ADH_SHORT"/>
    <property type="match status" value="1"/>
</dbReference>
<accession>A0A9P5XY09</accession>
<keyword evidence="5" id="KW-1185">Reference proteome</keyword>
<dbReference type="InterPro" id="IPR002347">
    <property type="entry name" value="SDR_fam"/>
</dbReference>
<dbReference type="PANTHER" id="PTHR24321">
    <property type="entry name" value="DEHYDROGENASES, SHORT CHAIN"/>
    <property type="match status" value="1"/>
</dbReference>
<dbReference type="PRINTS" id="PR00081">
    <property type="entry name" value="GDHRDH"/>
</dbReference>
<evidence type="ECO:0000313" key="5">
    <source>
        <dbReference type="Proteomes" id="UP000807353"/>
    </source>
</evidence>
<proteinExistence type="inferred from homology"/>
<keyword evidence="3" id="KW-0560">Oxidoreductase</keyword>
<comment type="caution">
    <text evidence="4">The sequence shown here is derived from an EMBL/GenBank/DDBJ whole genome shotgun (WGS) entry which is preliminary data.</text>
</comment>
<dbReference type="InterPro" id="IPR020904">
    <property type="entry name" value="Sc_DH/Rdtase_CS"/>
</dbReference>
<comment type="similarity">
    <text evidence="1">Belongs to the short-chain dehydrogenases/reductases (SDR) family.</text>
</comment>
<organism evidence="4 5">
    <name type="scientific">Collybia nuda</name>
    <dbReference type="NCBI Taxonomy" id="64659"/>
    <lineage>
        <taxon>Eukaryota</taxon>
        <taxon>Fungi</taxon>
        <taxon>Dikarya</taxon>
        <taxon>Basidiomycota</taxon>
        <taxon>Agaricomycotina</taxon>
        <taxon>Agaricomycetes</taxon>
        <taxon>Agaricomycetidae</taxon>
        <taxon>Agaricales</taxon>
        <taxon>Tricholomatineae</taxon>
        <taxon>Clitocybaceae</taxon>
        <taxon>Collybia</taxon>
    </lineage>
</organism>
<protein>
    <submittedName>
        <fullName evidence="4">Acetoin reductase family protein</fullName>
    </submittedName>
</protein>
<name>A0A9P5XY09_9AGAR</name>
<sequence>MAAVKGVALVTGASQGIGRAIAIRLADDGYDVAINDIPRGQENLAILKDEIQAKGRRAWSMIGDVSVEDDVKALIGGTVENLGGLDVMIANAAILITKSIVETTVEEWDKIFSVNARGTFLCYKYAGQQMIKQGRGGRIIGATSTLGHQAQQMSGAYASTKFAIRGLTQATAKELGPYGITVNVYAPGAINTTMLSAPGIPRENIELIREAEGKKTVLGYIGEPEDIASIVSYLASKEAHFITGQSISVNGGRFFL</sequence>
<dbReference type="InterPro" id="IPR036291">
    <property type="entry name" value="NAD(P)-bd_dom_sf"/>
</dbReference>
<dbReference type="OrthoDB" id="498125at2759"/>
<evidence type="ECO:0000256" key="3">
    <source>
        <dbReference type="ARBA" id="ARBA00023002"/>
    </source>
</evidence>
<dbReference type="FunFam" id="3.40.50.720:FF:000084">
    <property type="entry name" value="Short-chain dehydrogenase reductase"/>
    <property type="match status" value="1"/>
</dbReference>
<evidence type="ECO:0000256" key="1">
    <source>
        <dbReference type="ARBA" id="ARBA00006484"/>
    </source>
</evidence>
<dbReference type="EMBL" id="MU150309">
    <property type="protein sequence ID" value="KAF9459842.1"/>
    <property type="molecule type" value="Genomic_DNA"/>
</dbReference>
<reference evidence="4" key="1">
    <citation type="submission" date="2020-11" db="EMBL/GenBank/DDBJ databases">
        <authorList>
            <consortium name="DOE Joint Genome Institute"/>
            <person name="Ahrendt S."/>
            <person name="Riley R."/>
            <person name="Andreopoulos W."/>
            <person name="Labutti K."/>
            <person name="Pangilinan J."/>
            <person name="Ruiz-Duenas F.J."/>
            <person name="Barrasa J.M."/>
            <person name="Sanchez-Garcia M."/>
            <person name="Camarero S."/>
            <person name="Miyauchi S."/>
            <person name="Serrano A."/>
            <person name="Linde D."/>
            <person name="Babiker R."/>
            <person name="Drula E."/>
            <person name="Ayuso-Fernandez I."/>
            <person name="Pacheco R."/>
            <person name="Padilla G."/>
            <person name="Ferreira P."/>
            <person name="Barriuso J."/>
            <person name="Kellner H."/>
            <person name="Castanera R."/>
            <person name="Alfaro M."/>
            <person name="Ramirez L."/>
            <person name="Pisabarro A.G."/>
            <person name="Kuo A."/>
            <person name="Tritt A."/>
            <person name="Lipzen A."/>
            <person name="He G."/>
            <person name="Yan M."/>
            <person name="Ng V."/>
            <person name="Cullen D."/>
            <person name="Martin F."/>
            <person name="Rosso M.-N."/>
            <person name="Henrissat B."/>
            <person name="Hibbett D."/>
            <person name="Martinez A.T."/>
            <person name="Grigoriev I.V."/>
        </authorList>
    </citation>
    <scope>NUCLEOTIDE SEQUENCE</scope>
    <source>
        <strain evidence="4">CBS 247.69</strain>
    </source>
</reference>
<evidence type="ECO:0000256" key="2">
    <source>
        <dbReference type="ARBA" id="ARBA00022857"/>
    </source>
</evidence>
<dbReference type="GO" id="GO:0016491">
    <property type="term" value="F:oxidoreductase activity"/>
    <property type="evidence" value="ECO:0007669"/>
    <property type="project" value="UniProtKB-KW"/>
</dbReference>
<dbReference type="PANTHER" id="PTHR24321:SF8">
    <property type="entry name" value="ESTRADIOL 17-BETA-DEHYDROGENASE 8-RELATED"/>
    <property type="match status" value="1"/>
</dbReference>
<dbReference type="PRINTS" id="PR00080">
    <property type="entry name" value="SDRFAMILY"/>
</dbReference>
<dbReference type="AlphaFoldDB" id="A0A9P5XY09"/>
<dbReference type="Proteomes" id="UP000807353">
    <property type="component" value="Unassembled WGS sequence"/>
</dbReference>
<dbReference type="Gene3D" id="3.40.50.720">
    <property type="entry name" value="NAD(P)-binding Rossmann-like Domain"/>
    <property type="match status" value="1"/>
</dbReference>
<evidence type="ECO:0000313" key="4">
    <source>
        <dbReference type="EMBL" id="KAF9459842.1"/>
    </source>
</evidence>
<keyword evidence="2" id="KW-0521">NADP</keyword>